<dbReference type="SUPFAM" id="SSF48498">
    <property type="entry name" value="Tetracyclin repressor-like, C-terminal domain"/>
    <property type="match status" value="1"/>
</dbReference>
<dbReference type="EMBL" id="JAAFYZ010000135">
    <property type="protein sequence ID" value="MBS2551339.1"/>
    <property type="molecule type" value="Genomic_DNA"/>
</dbReference>
<dbReference type="InterPro" id="IPR009057">
    <property type="entry name" value="Homeodomain-like_sf"/>
</dbReference>
<dbReference type="SUPFAM" id="SSF46689">
    <property type="entry name" value="Homeodomain-like"/>
    <property type="match status" value="1"/>
</dbReference>
<keyword evidence="3" id="KW-0804">Transcription</keyword>
<evidence type="ECO:0000256" key="2">
    <source>
        <dbReference type="ARBA" id="ARBA00023125"/>
    </source>
</evidence>
<evidence type="ECO:0000259" key="5">
    <source>
        <dbReference type="PROSITE" id="PS50977"/>
    </source>
</evidence>
<dbReference type="Gene3D" id="1.10.357.10">
    <property type="entry name" value="Tetracycline Repressor, domain 2"/>
    <property type="match status" value="1"/>
</dbReference>
<dbReference type="InterPro" id="IPR050109">
    <property type="entry name" value="HTH-type_TetR-like_transc_reg"/>
</dbReference>
<feature type="domain" description="HTH tetR-type" evidence="5">
    <location>
        <begin position="16"/>
        <end position="74"/>
    </location>
</feature>
<dbReference type="Pfam" id="PF00440">
    <property type="entry name" value="TetR_N"/>
    <property type="match status" value="1"/>
</dbReference>
<dbReference type="InterPro" id="IPR036271">
    <property type="entry name" value="Tet_transcr_reg_TetR-rel_C_sf"/>
</dbReference>
<gene>
    <name evidence="6" type="ORF">KGQ19_31170</name>
</gene>
<evidence type="ECO:0000256" key="1">
    <source>
        <dbReference type="ARBA" id="ARBA00023015"/>
    </source>
</evidence>
<sequence>MAPKTDKRPAKRADAERTVTAVLDAALRSFASSPDATVTEIAKAAGVGRVTVYGHFDSLPAIVDALLIRSLAEADAGFAELDLESGTATGAVDRLLHAPWLLGRYQGLLAAATRHLGPEKVRQLHEQVFARIEAVIVRGRHRGEFRTDLPLPWVMASIYALAHAAAAEADAERLPRAEAADLLSTTLLGLLRDPAAGCPSEPVQMTP</sequence>
<evidence type="ECO:0000313" key="6">
    <source>
        <dbReference type="EMBL" id="MBS2551339.1"/>
    </source>
</evidence>
<name>A0ABS5KZJ0_9ACTN</name>
<comment type="caution">
    <text evidence="6">The sequence shown here is derived from an EMBL/GenBank/DDBJ whole genome shotgun (WGS) entry which is preliminary data.</text>
</comment>
<dbReference type="Proteomes" id="UP000730482">
    <property type="component" value="Unassembled WGS sequence"/>
</dbReference>
<keyword evidence="2 4" id="KW-0238">DNA-binding</keyword>
<dbReference type="RefSeq" id="WP_212015743.1">
    <property type="nucleotide sequence ID" value="NZ_JAAFYZ010000135.1"/>
</dbReference>
<keyword evidence="7" id="KW-1185">Reference proteome</keyword>
<dbReference type="InterPro" id="IPR001647">
    <property type="entry name" value="HTH_TetR"/>
</dbReference>
<organism evidence="6 7">
    <name type="scientific">Catenulispora pinistramenti</name>
    <dbReference type="NCBI Taxonomy" id="2705254"/>
    <lineage>
        <taxon>Bacteria</taxon>
        <taxon>Bacillati</taxon>
        <taxon>Actinomycetota</taxon>
        <taxon>Actinomycetes</taxon>
        <taxon>Catenulisporales</taxon>
        <taxon>Catenulisporaceae</taxon>
        <taxon>Catenulispora</taxon>
    </lineage>
</organism>
<feature type="DNA-binding region" description="H-T-H motif" evidence="4">
    <location>
        <begin position="37"/>
        <end position="56"/>
    </location>
</feature>
<dbReference type="PROSITE" id="PS50977">
    <property type="entry name" value="HTH_TETR_2"/>
    <property type="match status" value="1"/>
</dbReference>
<protein>
    <submittedName>
        <fullName evidence="6">TetR family transcriptional regulator</fullName>
    </submittedName>
</protein>
<accession>A0ABS5KZJ0</accession>
<dbReference type="PANTHER" id="PTHR30055">
    <property type="entry name" value="HTH-TYPE TRANSCRIPTIONAL REGULATOR RUTR"/>
    <property type="match status" value="1"/>
</dbReference>
<proteinExistence type="predicted"/>
<dbReference type="PANTHER" id="PTHR30055:SF234">
    <property type="entry name" value="HTH-TYPE TRANSCRIPTIONAL REGULATOR BETI"/>
    <property type="match status" value="1"/>
</dbReference>
<keyword evidence="1" id="KW-0805">Transcription regulation</keyword>
<reference evidence="6 7" key="1">
    <citation type="submission" date="2020-02" db="EMBL/GenBank/DDBJ databases">
        <title>Acidophilic actinobacteria isolated from forest soil.</title>
        <authorList>
            <person name="Golinska P."/>
        </authorList>
    </citation>
    <scope>NUCLEOTIDE SEQUENCE [LARGE SCALE GENOMIC DNA]</scope>
    <source>
        <strain evidence="6 7">NL8</strain>
    </source>
</reference>
<evidence type="ECO:0000256" key="3">
    <source>
        <dbReference type="ARBA" id="ARBA00023163"/>
    </source>
</evidence>
<evidence type="ECO:0000313" key="7">
    <source>
        <dbReference type="Proteomes" id="UP000730482"/>
    </source>
</evidence>
<evidence type="ECO:0000256" key="4">
    <source>
        <dbReference type="PROSITE-ProRule" id="PRU00335"/>
    </source>
</evidence>